<accession>A0ABR6Y9A4</accession>
<name>A0ABR6Y9A4_9BURK</name>
<dbReference type="EMBL" id="JACOGA010000005">
    <property type="protein sequence ID" value="MBC3873207.1"/>
    <property type="molecule type" value="Genomic_DNA"/>
</dbReference>
<keyword evidence="2" id="KW-1185">Reference proteome</keyword>
<reference evidence="1 2" key="1">
    <citation type="submission" date="2020-08" db="EMBL/GenBank/DDBJ databases">
        <title>Novel species isolated from subtropical streams in China.</title>
        <authorList>
            <person name="Lu H."/>
        </authorList>
    </citation>
    <scope>NUCLEOTIDE SEQUENCE [LARGE SCALE GENOMIC DNA]</scope>
    <source>
        <strain evidence="1 2">LX15W</strain>
    </source>
</reference>
<dbReference type="InterPro" id="IPR010982">
    <property type="entry name" value="Lambda_DNA-bd_dom_sf"/>
</dbReference>
<gene>
    <name evidence="1" type="ORF">H8K55_06370</name>
</gene>
<dbReference type="Proteomes" id="UP000624279">
    <property type="component" value="Unassembled WGS sequence"/>
</dbReference>
<evidence type="ECO:0000313" key="1">
    <source>
        <dbReference type="EMBL" id="MBC3873207.1"/>
    </source>
</evidence>
<organism evidence="1 2">
    <name type="scientific">Undibacterium flavidum</name>
    <dbReference type="NCBI Taxonomy" id="2762297"/>
    <lineage>
        <taxon>Bacteria</taxon>
        <taxon>Pseudomonadati</taxon>
        <taxon>Pseudomonadota</taxon>
        <taxon>Betaproteobacteria</taxon>
        <taxon>Burkholderiales</taxon>
        <taxon>Oxalobacteraceae</taxon>
        <taxon>Undibacterium</taxon>
    </lineage>
</organism>
<dbReference type="Gene3D" id="1.10.260.40">
    <property type="entry name" value="lambda repressor-like DNA-binding domains"/>
    <property type="match status" value="1"/>
</dbReference>
<sequence>MQNVAKLIQIDNERLQVCRKAVPMSQKALADQAFSILSKANEESRLRMYQKIEETGKVSLVRAKSLAKVLGVTIEHLLNRDYFEYGEALGKKLRNRIRYLKLSENTFLLEEISTLLKFELGELMSWDMADKDWAYRSLASELLRDFEKFSFHGNGKEIRKIYACLLLERDDFPMNGSDACYWWIYSDFFHLEHVLGKLLLGSASINYFLEDSRKYLSSHCQGSLKFTLEKSKFHHRLTGEFSNNTRKNVFECVACRVSREDGMSWIHADVWEDEYVSRDLEKFAWQYADSVDIYGKVAPAVGSAPIIQILVFENRGVGRNDEDWECVEKRNFSFNHEIEEYLQDICDGLNTEEYGFFLAMRGVELTLTEKAKGSFFAVRRKLKKFEIDLGWIDESNQFNQAPWAEVRRKQFIELRRTESELA</sequence>
<protein>
    <recommendedName>
        <fullName evidence="3">HTH cro/C1-type domain-containing protein</fullName>
    </recommendedName>
</protein>
<proteinExistence type="predicted"/>
<comment type="caution">
    <text evidence="1">The sequence shown here is derived from an EMBL/GenBank/DDBJ whole genome shotgun (WGS) entry which is preliminary data.</text>
</comment>
<evidence type="ECO:0008006" key="3">
    <source>
        <dbReference type="Google" id="ProtNLM"/>
    </source>
</evidence>
<evidence type="ECO:0000313" key="2">
    <source>
        <dbReference type="Proteomes" id="UP000624279"/>
    </source>
</evidence>